<keyword evidence="15 16" id="KW-1208">Phospholipid metabolism</keyword>
<dbReference type="EC" id="2.7.8.11" evidence="5 16"/>
<evidence type="ECO:0000256" key="7">
    <source>
        <dbReference type="ARBA" id="ARBA00022679"/>
    </source>
</evidence>
<evidence type="ECO:0000256" key="5">
    <source>
        <dbReference type="ARBA" id="ARBA00013212"/>
    </source>
</evidence>
<keyword evidence="20" id="KW-1185">Reference proteome</keyword>
<comment type="cofactor">
    <cofactor evidence="2">
        <name>Mg(2+)</name>
        <dbReference type="ChEBI" id="CHEBI:18420"/>
    </cofactor>
</comment>
<evidence type="ECO:0000256" key="3">
    <source>
        <dbReference type="ARBA" id="ARBA00004141"/>
    </source>
</evidence>
<comment type="cofactor">
    <cofactor evidence="1">
        <name>Mn(2+)</name>
        <dbReference type="ChEBI" id="CHEBI:29035"/>
    </cofactor>
</comment>
<comment type="subcellular location">
    <subcellularLocation>
        <location evidence="3">Membrane</location>
        <topology evidence="3">Multi-pass membrane protein</topology>
    </subcellularLocation>
</comment>
<organism evidence="19 20">
    <name type="scientific">Porites evermanni</name>
    <dbReference type="NCBI Taxonomy" id="104178"/>
    <lineage>
        <taxon>Eukaryota</taxon>
        <taxon>Metazoa</taxon>
        <taxon>Cnidaria</taxon>
        <taxon>Anthozoa</taxon>
        <taxon>Hexacorallia</taxon>
        <taxon>Scleractinia</taxon>
        <taxon>Fungiina</taxon>
        <taxon>Poritidae</taxon>
        <taxon>Porites</taxon>
    </lineage>
</organism>
<dbReference type="InterPro" id="IPR014387">
    <property type="entry name" value="CDP_diag_ino_3_P_euk"/>
</dbReference>
<keyword evidence="8 18" id="KW-0812">Transmembrane</keyword>
<evidence type="ECO:0000256" key="16">
    <source>
        <dbReference type="PIRNR" id="PIRNR000848"/>
    </source>
</evidence>
<comment type="similarity">
    <text evidence="4 16 17">Belongs to the CDP-alcohol phosphatidyltransferase class-I family.</text>
</comment>
<evidence type="ECO:0000256" key="18">
    <source>
        <dbReference type="SAM" id="Phobius"/>
    </source>
</evidence>
<dbReference type="InterPro" id="IPR043130">
    <property type="entry name" value="CDP-OH_PTrfase_TM_dom"/>
</dbReference>
<evidence type="ECO:0000256" key="12">
    <source>
        <dbReference type="ARBA" id="ARBA00023098"/>
    </source>
</evidence>
<feature type="transmembrane region" description="Helical" evidence="18">
    <location>
        <begin position="175"/>
        <end position="195"/>
    </location>
</feature>
<keyword evidence="10" id="KW-0460">Magnesium</keyword>
<dbReference type="PROSITE" id="PS00379">
    <property type="entry name" value="CDP_ALCOHOL_P_TRANSF"/>
    <property type="match status" value="1"/>
</dbReference>
<accession>A0ABN8LI58</accession>
<dbReference type="Proteomes" id="UP001159427">
    <property type="component" value="Unassembled WGS sequence"/>
</dbReference>
<dbReference type="InterPro" id="IPR048254">
    <property type="entry name" value="CDP_ALCOHOL_P_TRANSF_CS"/>
</dbReference>
<evidence type="ECO:0000256" key="2">
    <source>
        <dbReference type="ARBA" id="ARBA00001946"/>
    </source>
</evidence>
<evidence type="ECO:0000256" key="17">
    <source>
        <dbReference type="RuleBase" id="RU003750"/>
    </source>
</evidence>
<keyword evidence="13 16" id="KW-0472">Membrane</keyword>
<keyword evidence="12 16" id="KW-0443">Lipid metabolism</keyword>
<keyword evidence="14 16" id="KW-0594">Phospholipid biosynthesis</keyword>
<gene>
    <name evidence="19" type="ORF">PEVE_00032737</name>
</gene>
<evidence type="ECO:0000256" key="1">
    <source>
        <dbReference type="ARBA" id="ARBA00001936"/>
    </source>
</evidence>
<dbReference type="EMBL" id="CALNXI010000048">
    <property type="protein sequence ID" value="CAH3016781.1"/>
    <property type="molecule type" value="Genomic_DNA"/>
</dbReference>
<proteinExistence type="inferred from homology"/>
<evidence type="ECO:0000256" key="14">
    <source>
        <dbReference type="ARBA" id="ARBA00023209"/>
    </source>
</evidence>
<comment type="catalytic activity">
    <reaction evidence="16">
        <text>a CDP-1,2-diacyl-sn-glycerol + myo-inositol = a 1,2-diacyl-sn-glycero-3-phospho-(1D-myo-inositol) + CMP + H(+)</text>
        <dbReference type="Rhea" id="RHEA:11580"/>
        <dbReference type="ChEBI" id="CHEBI:15378"/>
        <dbReference type="ChEBI" id="CHEBI:17268"/>
        <dbReference type="ChEBI" id="CHEBI:57880"/>
        <dbReference type="ChEBI" id="CHEBI:58332"/>
        <dbReference type="ChEBI" id="CHEBI:60377"/>
        <dbReference type="EC" id="2.7.8.11"/>
    </reaction>
</comment>
<keyword evidence="7 16" id="KW-0808">Transferase</keyword>
<protein>
    <recommendedName>
        <fullName evidence="5 16">CDP-diacylglycerol--inositol 3-phosphatidyltransferase</fullName>
        <ecNumber evidence="5 16">2.7.8.11</ecNumber>
    </recommendedName>
</protein>
<dbReference type="PANTHER" id="PTHR15362:SF4">
    <property type="entry name" value="CDP-DIACYLGLYCEROL--INOSITOL 3-PHOSPHATIDYLTRANSFERASE"/>
    <property type="match status" value="1"/>
</dbReference>
<evidence type="ECO:0000256" key="8">
    <source>
        <dbReference type="ARBA" id="ARBA00022692"/>
    </source>
</evidence>
<dbReference type="Pfam" id="PF01066">
    <property type="entry name" value="CDP-OH_P_transf"/>
    <property type="match status" value="1"/>
</dbReference>
<keyword evidence="6 16" id="KW-0444">Lipid biosynthesis</keyword>
<keyword evidence="9" id="KW-0479">Metal-binding</keyword>
<dbReference type="PIRSF" id="PIRSF000848">
    <property type="entry name" value="CDP_diag_ino_3_P"/>
    <property type="match status" value="1"/>
</dbReference>
<sequence>MMKVYYYVPNLIGYLRVILNLSALYLMLRHPFVTVALHLTANGILDVFDGAAARYFKQCSKFGELLDVATDRCGRVGFAMGLCALYPQYMFPIQLLVCLEIAGPLSDLYRSSLRAHQKSQVVDHWWLVKIFFQEPILSSVILGQDICVYMIYLLYFTPGPTVSLVGLSFSLWQALAWLTVPFLIYRQIVVCGLLVTSSFSELARLHHLQDCKQNEKRIN</sequence>
<dbReference type="InterPro" id="IPR000462">
    <property type="entry name" value="CDP-OH_P_trans"/>
</dbReference>
<dbReference type="PANTHER" id="PTHR15362">
    <property type="entry name" value="PHOSPHATIDYLINOSITOL SYNTHASE"/>
    <property type="match status" value="1"/>
</dbReference>
<evidence type="ECO:0000256" key="13">
    <source>
        <dbReference type="ARBA" id="ARBA00023136"/>
    </source>
</evidence>
<evidence type="ECO:0000256" key="4">
    <source>
        <dbReference type="ARBA" id="ARBA00010441"/>
    </source>
</evidence>
<reference evidence="19 20" key="1">
    <citation type="submission" date="2022-05" db="EMBL/GenBank/DDBJ databases">
        <authorList>
            <consortium name="Genoscope - CEA"/>
            <person name="William W."/>
        </authorList>
    </citation>
    <scope>NUCLEOTIDE SEQUENCE [LARGE SCALE GENOMIC DNA]</scope>
</reference>
<feature type="transmembrane region" description="Helical" evidence="18">
    <location>
        <begin position="136"/>
        <end position="155"/>
    </location>
</feature>
<keyword evidence="11 18" id="KW-1133">Transmembrane helix</keyword>
<evidence type="ECO:0000256" key="6">
    <source>
        <dbReference type="ARBA" id="ARBA00022516"/>
    </source>
</evidence>
<dbReference type="Gene3D" id="1.20.120.1760">
    <property type="match status" value="1"/>
</dbReference>
<feature type="transmembrane region" description="Helical" evidence="18">
    <location>
        <begin position="6"/>
        <end position="28"/>
    </location>
</feature>
<evidence type="ECO:0000313" key="19">
    <source>
        <dbReference type="EMBL" id="CAH3016781.1"/>
    </source>
</evidence>
<evidence type="ECO:0000313" key="20">
    <source>
        <dbReference type="Proteomes" id="UP001159427"/>
    </source>
</evidence>
<evidence type="ECO:0000256" key="9">
    <source>
        <dbReference type="ARBA" id="ARBA00022723"/>
    </source>
</evidence>
<name>A0ABN8LI58_9CNID</name>
<comment type="caution">
    <text evidence="19">The sequence shown here is derived from an EMBL/GenBank/DDBJ whole genome shotgun (WGS) entry which is preliminary data.</text>
</comment>
<evidence type="ECO:0000256" key="15">
    <source>
        <dbReference type="ARBA" id="ARBA00023264"/>
    </source>
</evidence>
<evidence type="ECO:0000256" key="10">
    <source>
        <dbReference type="ARBA" id="ARBA00022842"/>
    </source>
</evidence>
<evidence type="ECO:0000256" key="11">
    <source>
        <dbReference type="ARBA" id="ARBA00022989"/>
    </source>
</evidence>